<name>A0A1M7DJ60_9FLAO</name>
<keyword evidence="2" id="KW-1185">Reference proteome</keyword>
<accession>A0A1M7DJ60</accession>
<dbReference type="AlphaFoldDB" id="A0A1M7DJ60"/>
<dbReference type="EMBL" id="FRBY01000002">
    <property type="protein sequence ID" value="SHL79427.1"/>
    <property type="molecule type" value="Genomic_DNA"/>
</dbReference>
<protein>
    <submittedName>
        <fullName evidence="1">Uncharacterized protein</fullName>
    </submittedName>
</protein>
<organism evidence="1 2">
    <name type="scientific">Flavobacterium saccharophilum</name>
    <dbReference type="NCBI Taxonomy" id="29534"/>
    <lineage>
        <taxon>Bacteria</taxon>
        <taxon>Pseudomonadati</taxon>
        <taxon>Bacteroidota</taxon>
        <taxon>Flavobacteriia</taxon>
        <taxon>Flavobacteriales</taxon>
        <taxon>Flavobacteriaceae</taxon>
        <taxon>Flavobacterium</taxon>
    </lineage>
</organism>
<sequence length="47" mass="5504">MIHLCQYLSQMIQIVSILTKNKILATFGIRLRRFAEACFLNKNYNNA</sequence>
<gene>
    <name evidence="1" type="ORF">SAMN05444366_1577</name>
</gene>
<proteinExistence type="predicted"/>
<evidence type="ECO:0000313" key="2">
    <source>
        <dbReference type="Proteomes" id="UP000184121"/>
    </source>
</evidence>
<dbReference type="Proteomes" id="UP000184121">
    <property type="component" value="Unassembled WGS sequence"/>
</dbReference>
<reference evidence="2" key="1">
    <citation type="submission" date="2016-11" db="EMBL/GenBank/DDBJ databases">
        <authorList>
            <person name="Varghese N."/>
            <person name="Submissions S."/>
        </authorList>
    </citation>
    <scope>NUCLEOTIDE SEQUENCE [LARGE SCALE GENOMIC DNA]</scope>
    <source>
        <strain evidence="2">DSM 1811</strain>
    </source>
</reference>
<dbReference type="STRING" id="29534.SAMN05444366_1577"/>
<evidence type="ECO:0000313" key="1">
    <source>
        <dbReference type="EMBL" id="SHL79427.1"/>
    </source>
</evidence>